<accession>A0A073JD33</accession>
<gene>
    <name evidence="5" type="ORF">SUH3_19155</name>
</gene>
<dbReference type="SUPFAM" id="SSF111369">
    <property type="entry name" value="HlyD-like secretion proteins"/>
    <property type="match status" value="2"/>
</dbReference>
<keyword evidence="6" id="KW-1185">Reference proteome</keyword>
<dbReference type="Proteomes" id="UP000027746">
    <property type="component" value="Unassembled WGS sequence"/>
</dbReference>
<feature type="coiled-coil region" evidence="2">
    <location>
        <begin position="215"/>
        <end position="242"/>
    </location>
</feature>
<evidence type="ECO:0000259" key="4">
    <source>
        <dbReference type="Pfam" id="PF25954"/>
    </source>
</evidence>
<evidence type="ECO:0000256" key="3">
    <source>
        <dbReference type="SAM" id="MobiDB-lite"/>
    </source>
</evidence>
<dbReference type="RefSeq" id="WP_037926309.1">
    <property type="nucleotide sequence ID" value="NZ_CP054599.1"/>
</dbReference>
<dbReference type="AlphaFoldDB" id="A0A073JD33"/>
<dbReference type="GO" id="GO:0015562">
    <property type="term" value="F:efflux transmembrane transporter activity"/>
    <property type="evidence" value="ECO:0007669"/>
    <property type="project" value="TreeGrafter"/>
</dbReference>
<comment type="caution">
    <text evidence="5">The sequence shown here is derived from an EMBL/GenBank/DDBJ whole genome shotgun (WGS) entry which is preliminary data.</text>
</comment>
<comment type="similarity">
    <text evidence="1">Belongs to the membrane fusion protein (MFP) (TC 8.A.1) family.</text>
</comment>
<feature type="domain" description="CusB-like beta-barrel" evidence="4">
    <location>
        <begin position="277"/>
        <end position="348"/>
    </location>
</feature>
<reference evidence="5 6" key="1">
    <citation type="submission" date="2014-01" db="EMBL/GenBank/DDBJ databases">
        <title>Sulfitobacter sp. H3 (MCCC 1A00686) Genome Sequencing.</title>
        <authorList>
            <person name="Lai Q."/>
            <person name="Hong Z."/>
        </authorList>
    </citation>
    <scope>NUCLEOTIDE SEQUENCE [LARGE SCALE GENOMIC DNA]</scope>
    <source>
        <strain evidence="5 6">H3</strain>
    </source>
</reference>
<evidence type="ECO:0000256" key="1">
    <source>
        <dbReference type="ARBA" id="ARBA00009477"/>
    </source>
</evidence>
<dbReference type="EMBL" id="JAMD01000005">
    <property type="protein sequence ID" value="KEJ95632.1"/>
    <property type="molecule type" value="Genomic_DNA"/>
</dbReference>
<feature type="region of interest" description="Disordered" evidence="3">
    <location>
        <begin position="36"/>
        <end position="55"/>
    </location>
</feature>
<dbReference type="NCBIfam" id="TIGR01730">
    <property type="entry name" value="RND_mfp"/>
    <property type="match status" value="1"/>
</dbReference>
<dbReference type="PANTHER" id="PTHR30469:SF29">
    <property type="entry name" value="BLR2860 PROTEIN"/>
    <property type="match status" value="1"/>
</dbReference>
<dbReference type="Pfam" id="PF25954">
    <property type="entry name" value="Beta-barrel_RND_2"/>
    <property type="match status" value="1"/>
</dbReference>
<dbReference type="Gene3D" id="2.40.50.100">
    <property type="match status" value="1"/>
</dbReference>
<dbReference type="PANTHER" id="PTHR30469">
    <property type="entry name" value="MULTIDRUG RESISTANCE PROTEIN MDTA"/>
    <property type="match status" value="1"/>
</dbReference>
<dbReference type="Gene3D" id="2.40.30.170">
    <property type="match status" value="1"/>
</dbReference>
<dbReference type="GeneID" id="68869627"/>
<dbReference type="InterPro" id="IPR006143">
    <property type="entry name" value="RND_pump_MFP"/>
</dbReference>
<evidence type="ECO:0000256" key="2">
    <source>
        <dbReference type="SAM" id="Coils"/>
    </source>
</evidence>
<protein>
    <submittedName>
        <fullName evidence="5">Hemolysin D</fullName>
    </submittedName>
</protein>
<sequence length="430" mass="44515">MRILSILAALIVAVIVLAFTIERDATMAYLRGDAAAETPDQPAPSPPSTAAQAAQPAAPAMRVVALHSTARDIDSAVVLRGQTQAWREVEVKAETSSTVMSEPLPKGTFVDAGQLLCKLSPGTRGATLAEARARLSEATAAKATAESRVPEAQSRVAEAQAKLDETLINQNAASKLSEGGFAAETRVKSADAAVASARAGLESARASVQAAKSGLQSADAGIEAAQAAVAAAEKEIERLDIHAPFAGLLESDTAELGSLMQPGALCATVIQLDPIKLVAFVPETDVSRVHVGAMAGGRLAAGGDDVQGQVTFLSRAADPVTRTFRVEIEIPNSDLTLRDGQTVEILIATDGAPAHLLPQSALTLNDEGTLGLRTLGPDSVVQFQPVKILRDTPDGIWLTGLPDSVDVIVVGQEYVTAGVTVDATFREAAE</sequence>
<keyword evidence="2" id="KW-0175">Coiled coil</keyword>
<proteinExistence type="inferred from homology"/>
<feature type="coiled-coil region" evidence="2">
    <location>
        <begin position="128"/>
        <end position="162"/>
    </location>
</feature>
<dbReference type="OrthoDB" id="9806939at2"/>
<dbReference type="Gene3D" id="1.10.287.470">
    <property type="entry name" value="Helix hairpin bin"/>
    <property type="match status" value="1"/>
</dbReference>
<evidence type="ECO:0000313" key="6">
    <source>
        <dbReference type="Proteomes" id="UP000027746"/>
    </source>
</evidence>
<name>A0A073JD33_9RHOB</name>
<dbReference type="InterPro" id="IPR058792">
    <property type="entry name" value="Beta-barrel_RND_2"/>
</dbReference>
<organism evidence="5 6">
    <name type="scientific">Pseudosulfitobacter pseudonitzschiae</name>
    <dbReference type="NCBI Taxonomy" id="1402135"/>
    <lineage>
        <taxon>Bacteria</taxon>
        <taxon>Pseudomonadati</taxon>
        <taxon>Pseudomonadota</taxon>
        <taxon>Alphaproteobacteria</taxon>
        <taxon>Rhodobacterales</taxon>
        <taxon>Roseobacteraceae</taxon>
        <taxon>Pseudosulfitobacter</taxon>
    </lineage>
</organism>
<dbReference type="GO" id="GO:1990281">
    <property type="term" value="C:efflux pump complex"/>
    <property type="evidence" value="ECO:0007669"/>
    <property type="project" value="TreeGrafter"/>
</dbReference>
<evidence type="ECO:0000313" key="5">
    <source>
        <dbReference type="EMBL" id="KEJ95632.1"/>
    </source>
</evidence>